<dbReference type="Gene3D" id="1.10.10.10">
    <property type="entry name" value="Winged helix-like DNA-binding domain superfamily/Winged helix DNA-binding domain"/>
    <property type="match status" value="1"/>
</dbReference>
<evidence type="ECO:0000256" key="4">
    <source>
        <dbReference type="ARBA" id="ARBA00023163"/>
    </source>
</evidence>
<gene>
    <name evidence="6" type="ORF">QU481_22490</name>
</gene>
<keyword evidence="3" id="KW-0238">DNA-binding</keyword>
<proteinExistence type="inferred from homology"/>
<name>A0ABT7XUY8_9NEIS</name>
<evidence type="ECO:0000313" key="7">
    <source>
        <dbReference type="Proteomes" id="UP001168540"/>
    </source>
</evidence>
<dbReference type="SUPFAM" id="SSF46785">
    <property type="entry name" value="Winged helix' DNA-binding domain"/>
    <property type="match status" value="1"/>
</dbReference>
<comment type="similarity">
    <text evidence="1">Belongs to the LysR transcriptional regulatory family.</text>
</comment>
<protein>
    <submittedName>
        <fullName evidence="6">LysR family transcriptional regulator</fullName>
    </submittedName>
</protein>
<dbReference type="Proteomes" id="UP001168540">
    <property type="component" value="Unassembled WGS sequence"/>
</dbReference>
<organism evidence="6 7">
    <name type="scientific">Crenobacter oryzisoli</name>
    <dbReference type="NCBI Taxonomy" id="3056844"/>
    <lineage>
        <taxon>Bacteria</taxon>
        <taxon>Pseudomonadati</taxon>
        <taxon>Pseudomonadota</taxon>
        <taxon>Betaproteobacteria</taxon>
        <taxon>Neisseriales</taxon>
        <taxon>Neisseriaceae</taxon>
        <taxon>Crenobacter</taxon>
    </lineage>
</organism>
<dbReference type="PRINTS" id="PR00039">
    <property type="entry name" value="HTHLYSR"/>
</dbReference>
<sequence length="83" mass="9325">MNNLRRIDLNLLVILEALLAERHISRSAERLHKSQPAVSHALGRLRHLFDDPLLMRGAQGMVPTPRALALVRPLIDCLPNESC</sequence>
<dbReference type="PANTHER" id="PTHR30118">
    <property type="entry name" value="HTH-TYPE TRANSCRIPTIONAL REGULATOR LEUO-RELATED"/>
    <property type="match status" value="1"/>
</dbReference>
<evidence type="ECO:0000256" key="2">
    <source>
        <dbReference type="ARBA" id="ARBA00023015"/>
    </source>
</evidence>
<dbReference type="InterPro" id="IPR036388">
    <property type="entry name" value="WH-like_DNA-bd_sf"/>
</dbReference>
<dbReference type="EMBL" id="JAUEDK010000076">
    <property type="protein sequence ID" value="MDN0077593.1"/>
    <property type="molecule type" value="Genomic_DNA"/>
</dbReference>
<dbReference type="InterPro" id="IPR000847">
    <property type="entry name" value="LysR_HTH_N"/>
</dbReference>
<dbReference type="InterPro" id="IPR050389">
    <property type="entry name" value="LysR-type_TF"/>
</dbReference>
<evidence type="ECO:0000256" key="1">
    <source>
        <dbReference type="ARBA" id="ARBA00009437"/>
    </source>
</evidence>
<keyword evidence="7" id="KW-1185">Reference proteome</keyword>
<evidence type="ECO:0000259" key="5">
    <source>
        <dbReference type="PROSITE" id="PS50931"/>
    </source>
</evidence>
<dbReference type="PROSITE" id="PS50931">
    <property type="entry name" value="HTH_LYSR"/>
    <property type="match status" value="1"/>
</dbReference>
<reference evidence="6" key="1">
    <citation type="submission" date="2023-06" db="EMBL/GenBank/DDBJ databases">
        <authorList>
            <person name="Zhang S."/>
        </authorList>
    </citation>
    <scope>NUCLEOTIDE SEQUENCE</scope>
    <source>
        <strain evidence="6">SG2303</strain>
    </source>
</reference>
<accession>A0ABT7XUY8</accession>
<dbReference type="PANTHER" id="PTHR30118:SF15">
    <property type="entry name" value="TRANSCRIPTIONAL REGULATORY PROTEIN"/>
    <property type="match status" value="1"/>
</dbReference>
<dbReference type="InterPro" id="IPR036390">
    <property type="entry name" value="WH_DNA-bd_sf"/>
</dbReference>
<keyword evidence="2" id="KW-0805">Transcription regulation</keyword>
<feature type="domain" description="HTH lysR-type" evidence="5">
    <location>
        <begin position="7"/>
        <end position="64"/>
    </location>
</feature>
<evidence type="ECO:0000313" key="6">
    <source>
        <dbReference type="EMBL" id="MDN0077593.1"/>
    </source>
</evidence>
<evidence type="ECO:0000256" key="3">
    <source>
        <dbReference type="ARBA" id="ARBA00023125"/>
    </source>
</evidence>
<keyword evidence="4" id="KW-0804">Transcription</keyword>
<comment type="caution">
    <text evidence="6">The sequence shown here is derived from an EMBL/GenBank/DDBJ whole genome shotgun (WGS) entry which is preliminary data.</text>
</comment>
<dbReference type="Pfam" id="PF00126">
    <property type="entry name" value="HTH_1"/>
    <property type="match status" value="1"/>
</dbReference>
<dbReference type="RefSeq" id="WP_289832221.1">
    <property type="nucleotide sequence ID" value="NZ_JAUEDK010000076.1"/>
</dbReference>